<name>X0XTX2_9ZZZZ</name>
<dbReference type="InterPro" id="IPR013525">
    <property type="entry name" value="ABC2_TM"/>
</dbReference>
<proteinExistence type="predicted"/>
<gene>
    <name evidence="7" type="ORF">S01H1_76792</name>
</gene>
<evidence type="ECO:0000256" key="4">
    <source>
        <dbReference type="ARBA" id="ARBA00023136"/>
    </source>
</evidence>
<feature type="transmembrane region" description="Helical" evidence="5">
    <location>
        <begin position="61"/>
        <end position="87"/>
    </location>
</feature>
<accession>X0XTX2</accession>
<dbReference type="AlphaFoldDB" id="X0XTX2"/>
<dbReference type="Pfam" id="PF01061">
    <property type="entry name" value="ABC2_membrane"/>
    <property type="match status" value="1"/>
</dbReference>
<keyword evidence="3 5" id="KW-1133">Transmembrane helix</keyword>
<comment type="subcellular location">
    <subcellularLocation>
        <location evidence="1">Membrane</location>
        <topology evidence="1">Multi-pass membrane protein</topology>
    </subcellularLocation>
</comment>
<keyword evidence="2 5" id="KW-0812">Transmembrane</keyword>
<dbReference type="GO" id="GO:0016020">
    <property type="term" value="C:membrane"/>
    <property type="evidence" value="ECO:0007669"/>
    <property type="project" value="UniProtKB-SubCell"/>
</dbReference>
<evidence type="ECO:0000256" key="5">
    <source>
        <dbReference type="SAM" id="Phobius"/>
    </source>
</evidence>
<dbReference type="GO" id="GO:0140359">
    <property type="term" value="F:ABC-type transporter activity"/>
    <property type="evidence" value="ECO:0007669"/>
    <property type="project" value="InterPro"/>
</dbReference>
<reference evidence="7" key="1">
    <citation type="journal article" date="2014" name="Front. Microbiol.">
        <title>High frequency of phylogenetically diverse reductive dehalogenase-homologous genes in deep subseafloor sedimentary metagenomes.</title>
        <authorList>
            <person name="Kawai M."/>
            <person name="Futagami T."/>
            <person name="Toyoda A."/>
            <person name="Takaki Y."/>
            <person name="Nishi S."/>
            <person name="Hori S."/>
            <person name="Arai W."/>
            <person name="Tsubouchi T."/>
            <person name="Morono Y."/>
            <person name="Uchiyama I."/>
            <person name="Ito T."/>
            <person name="Fujiyama A."/>
            <person name="Inagaki F."/>
            <person name="Takami H."/>
        </authorList>
    </citation>
    <scope>NUCLEOTIDE SEQUENCE</scope>
    <source>
        <strain evidence="7">Expedition CK06-06</strain>
    </source>
</reference>
<feature type="transmembrane region" description="Helical" evidence="5">
    <location>
        <begin position="31"/>
        <end position="49"/>
    </location>
</feature>
<evidence type="ECO:0000259" key="6">
    <source>
        <dbReference type="Pfam" id="PF01061"/>
    </source>
</evidence>
<evidence type="ECO:0000313" key="7">
    <source>
        <dbReference type="EMBL" id="GAG46684.1"/>
    </source>
</evidence>
<evidence type="ECO:0000256" key="3">
    <source>
        <dbReference type="ARBA" id="ARBA00022989"/>
    </source>
</evidence>
<sequence>MQRIELRKVIDPLPIYTMWLREMKRFVRIKARIVGSLSMPFLILVFLGLPMRSVIVEDIGFLSFLAPGIVGMTLLFSATMAGASILWDKEFGFLKEILV</sequence>
<dbReference type="EMBL" id="BARS01051571">
    <property type="protein sequence ID" value="GAG46684.1"/>
    <property type="molecule type" value="Genomic_DNA"/>
</dbReference>
<feature type="non-terminal residue" evidence="7">
    <location>
        <position position="99"/>
    </location>
</feature>
<organism evidence="7">
    <name type="scientific">marine sediment metagenome</name>
    <dbReference type="NCBI Taxonomy" id="412755"/>
    <lineage>
        <taxon>unclassified sequences</taxon>
        <taxon>metagenomes</taxon>
        <taxon>ecological metagenomes</taxon>
    </lineage>
</organism>
<protein>
    <recommendedName>
        <fullName evidence="6">ABC-2 type transporter transmembrane domain-containing protein</fullName>
    </recommendedName>
</protein>
<evidence type="ECO:0000256" key="2">
    <source>
        <dbReference type="ARBA" id="ARBA00022692"/>
    </source>
</evidence>
<evidence type="ECO:0000256" key="1">
    <source>
        <dbReference type="ARBA" id="ARBA00004141"/>
    </source>
</evidence>
<comment type="caution">
    <text evidence="7">The sequence shown here is derived from an EMBL/GenBank/DDBJ whole genome shotgun (WGS) entry which is preliminary data.</text>
</comment>
<keyword evidence="4 5" id="KW-0472">Membrane</keyword>
<feature type="domain" description="ABC-2 type transporter transmembrane" evidence="6">
    <location>
        <begin position="15"/>
        <end position="97"/>
    </location>
</feature>